<feature type="domain" description="Putative auto-transporter adhesin head GIN" evidence="1">
    <location>
        <begin position="32"/>
        <end position="192"/>
    </location>
</feature>
<sequence>MSGCSSDDIVQEACLRGEGNREDMEIPGIAGFNSIAMFFPGELIITQGANFSLEITAQDTIAEAMTKEVVDGELQLRFDRCIIAFDSIFVRVTMPDIESLKLEGSGNIIAENDWNLDNLDLSISGEGNATLTGTVENFNISLEGTGDVHAFDLESTNCSVNLSGMGNVEVFANNTLDVNIQGSGNVNYKGNPTVTSEISGIGSVINSN</sequence>
<accession>A0ABT8KWW4</accession>
<protein>
    <submittedName>
        <fullName evidence="2">Head GIN domain-containing protein</fullName>
    </submittedName>
</protein>
<keyword evidence="3" id="KW-1185">Reference proteome</keyword>
<reference evidence="2" key="1">
    <citation type="submission" date="2023-06" db="EMBL/GenBank/DDBJ databases">
        <title>Genomic of Parafulvivirga corallium.</title>
        <authorList>
            <person name="Wang G."/>
        </authorList>
    </citation>
    <scope>NUCLEOTIDE SEQUENCE</scope>
    <source>
        <strain evidence="2">BMA10</strain>
    </source>
</reference>
<dbReference type="PANTHER" id="PTHR39200">
    <property type="entry name" value="HYPOTHETICAL EXPORTED PROTEIN"/>
    <property type="match status" value="1"/>
</dbReference>
<evidence type="ECO:0000259" key="1">
    <source>
        <dbReference type="Pfam" id="PF10988"/>
    </source>
</evidence>
<proteinExistence type="predicted"/>
<comment type="caution">
    <text evidence="2">The sequence shown here is derived from an EMBL/GenBank/DDBJ whole genome shotgun (WGS) entry which is preliminary data.</text>
</comment>
<dbReference type="Pfam" id="PF10988">
    <property type="entry name" value="DUF2807"/>
    <property type="match status" value="1"/>
</dbReference>
<evidence type="ECO:0000313" key="3">
    <source>
        <dbReference type="Proteomes" id="UP001172082"/>
    </source>
</evidence>
<dbReference type="PANTHER" id="PTHR39200:SF1">
    <property type="entry name" value="AUTO-TRANSPORTER ADHESIN HEAD GIN DOMAIN-CONTAINING PROTEIN-RELATED"/>
    <property type="match status" value="1"/>
</dbReference>
<name>A0ABT8KWW4_9BACT</name>
<gene>
    <name evidence="2" type="ORF">QQ008_27975</name>
</gene>
<evidence type="ECO:0000313" key="2">
    <source>
        <dbReference type="EMBL" id="MDN5205254.1"/>
    </source>
</evidence>
<dbReference type="InterPro" id="IPR021255">
    <property type="entry name" value="DUF2807"/>
</dbReference>
<dbReference type="Gene3D" id="2.160.20.120">
    <property type="match status" value="1"/>
</dbReference>
<organism evidence="2 3">
    <name type="scientific">Splendidivirga corallicola</name>
    <dbReference type="NCBI Taxonomy" id="3051826"/>
    <lineage>
        <taxon>Bacteria</taxon>
        <taxon>Pseudomonadati</taxon>
        <taxon>Bacteroidota</taxon>
        <taxon>Cytophagia</taxon>
        <taxon>Cytophagales</taxon>
        <taxon>Splendidivirgaceae</taxon>
        <taxon>Splendidivirga</taxon>
    </lineage>
</organism>
<dbReference type="Proteomes" id="UP001172082">
    <property type="component" value="Unassembled WGS sequence"/>
</dbReference>
<dbReference type="EMBL" id="JAUJEA010000016">
    <property type="protein sequence ID" value="MDN5205254.1"/>
    <property type="molecule type" value="Genomic_DNA"/>
</dbReference>